<dbReference type="EMBL" id="FNIC01000001">
    <property type="protein sequence ID" value="SDM64051.1"/>
    <property type="molecule type" value="Genomic_DNA"/>
</dbReference>
<dbReference type="AlphaFoldDB" id="A0A1G9UVS2"/>
<dbReference type="RefSeq" id="WP_091021690.1">
    <property type="nucleotide sequence ID" value="NZ_BKAE01000004.1"/>
</dbReference>
<evidence type="ECO:0000256" key="1">
    <source>
        <dbReference type="SAM" id="Phobius"/>
    </source>
</evidence>
<name>A0A1G9UVS2_9ACTN</name>
<keyword evidence="1" id="KW-0812">Transmembrane</keyword>
<feature type="transmembrane region" description="Helical" evidence="1">
    <location>
        <begin position="12"/>
        <end position="37"/>
    </location>
</feature>
<gene>
    <name evidence="2" type="ORF">SAMN05192576_0567</name>
</gene>
<organism evidence="2 3">
    <name type="scientific">Nocardioides szechwanensis</name>
    <dbReference type="NCBI Taxonomy" id="1005944"/>
    <lineage>
        <taxon>Bacteria</taxon>
        <taxon>Bacillati</taxon>
        <taxon>Actinomycetota</taxon>
        <taxon>Actinomycetes</taxon>
        <taxon>Propionibacteriales</taxon>
        <taxon>Nocardioidaceae</taxon>
        <taxon>Nocardioides</taxon>
    </lineage>
</organism>
<dbReference type="STRING" id="1005944.SAMN05192576_0567"/>
<sequence length="105" mass="10802">MTQPLPEPKQIRAWPIIGGLVLGVVVCWVWITVALFVGFGASYGYDNNAAAIAAVALAGLPVVLGIVFLVVPRTRQLGAGFLMGISIGFIAGAGVCASLFVPGTF</sequence>
<evidence type="ECO:0000313" key="3">
    <source>
        <dbReference type="Proteomes" id="UP000199004"/>
    </source>
</evidence>
<reference evidence="2 3" key="1">
    <citation type="submission" date="2016-10" db="EMBL/GenBank/DDBJ databases">
        <authorList>
            <person name="de Groot N.N."/>
        </authorList>
    </citation>
    <scope>NUCLEOTIDE SEQUENCE [LARGE SCALE GENOMIC DNA]</scope>
    <source>
        <strain evidence="2 3">CGMCC 1.11147</strain>
    </source>
</reference>
<feature type="transmembrane region" description="Helical" evidence="1">
    <location>
        <begin position="78"/>
        <end position="101"/>
    </location>
</feature>
<accession>A0A1G9UVS2</accession>
<keyword evidence="3" id="KW-1185">Reference proteome</keyword>
<dbReference type="Proteomes" id="UP000199004">
    <property type="component" value="Unassembled WGS sequence"/>
</dbReference>
<keyword evidence="1" id="KW-1133">Transmembrane helix</keyword>
<proteinExistence type="predicted"/>
<feature type="transmembrane region" description="Helical" evidence="1">
    <location>
        <begin position="49"/>
        <end position="71"/>
    </location>
</feature>
<keyword evidence="1" id="KW-0472">Membrane</keyword>
<dbReference type="OrthoDB" id="9989836at2"/>
<protein>
    <submittedName>
        <fullName evidence="2">Uncharacterized protein</fullName>
    </submittedName>
</protein>
<evidence type="ECO:0000313" key="2">
    <source>
        <dbReference type="EMBL" id="SDM64051.1"/>
    </source>
</evidence>